<accession>A0A852VHC0</accession>
<dbReference type="InterPro" id="IPR013424">
    <property type="entry name" value="Ice-binding_C"/>
</dbReference>
<protein>
    <recommendedName>
        <fullName evidence="2">Ice-binding protein C-terminal domain-containing protein</fullName>
    </recommendedName>
</protein>
<organism evidence="3 4">
    <name type="scientific">Tunturiibacter lichenicola</name>
    <dbReference type="NCBI Taxonomy" id="2051959"/>
    <lineage>
        <taxon>Bacteria</taxon>
        <taxon>Pseudomonadati</taxon>
        <taxon>Acidobacteriota</taxon>
        <taxon>Terriglobia</taxon>
        <taxon>Terriglobales</taxon>
        <taxon>Acidobacteriaceae</taxon>
        <taxon>Tunturiibacter</taxon>
    </lineage>
</organism>
<feature type="chain" id="PRO_5032773868" description="Ice-binding protein C-terminal domain-containing protein" evidence="1">
    <location>
        <begin position="24"/>
        <end position="191"/>
    </location>
</feature>
<dbReference type="Proteomes" id="UP000564385">
    <property type="component" value="Unassembled WGS sequence"/>
</dbReference>
<dbReference type="Pfam" id="PF07589">
    <property type="entry name" value="PEP-CTERM"/>
    <property type="match status" value="1"/>
</dbReference>
<evidence type="ECO:0000313" key="4">
    <source>
        <dbReference type="Proteomes" id="UP000564385"/>
    </source>
</evidence>
<proteinExistence type="predicted"/>
<name>A0A852VHC0_9BACT</name>
<evidence type="ECO:0000256" key="1">
    <source>
        <dbReference type="SAM" id="SignalP"/>
    </source>
</evidence>
<evidence type="ECO:0000259" key="2">
    <source>
        <dbReference type="Pfam" id="PF07589"/>
    </source>
</evidence>
<gene>
    <name evidence="3" type="ORF">HDF08_001672</name>
</gene>
<dbReference type="NCBIfam" id="TIGR02595">
    <property type="entry name" value="PEP_CTERM"/>
    <property type="match status" value="1"/>
</dbReference>
<evidence type="ECO:0000313" key="3">
    <source>
        <dbReference type="EMBL" id="NYF89605.1"/>
    </source>
</evidence>
<comment type="caution">
    <text evidence="3">The sequence shown here is derived from an EMBL/GenBank/DDBJ whole genome shotgun (WGS) entry which is preliminary data.</text>
</comment>
<feature type="domain" description="Ice-binding protein C-terminal" evidence="2">
    <location>
        <begin position="162"/>
        <end position="187"/>
    </location>
</feature>
<reference evidence="3 4" key="1">
    <citation type="submission" date="2020-07" db="EMBL/GenBank/DDBJ databases">
        <title>Genomic Encyclopedia of Type Strains, Phase IV (KMG-V): Genome sequencing to study the core and pangenomes of soil and plant-associated prokaryotes.</title>
        <authorList>
            <person name="Whitman W."/>
        </authorList>
    </citation>
    <scope>NUCLEOTIDE SEQUENCE [LARGE SCALE GENOMIC DNA]</scope>
    <source>
        <strain evidence="3 4">M8UP22</strain>
    </source>
</reference>
<dbReference type="EMBL" id="JACCCU010000001">
    <property type="protein sequence ID" value="NYF89605.1"/>
    <property type="molecule type" value="Genomic_DNA"/>
</dbReference>
<sequence>MRKTLFVLALLASALSIPLTAHADTMYQTTFDFPSPPGVRGGITTLDFASTPYFFSHACPPLDCLTVLATNPAESGFYSLIDFTQISPTEMVVGYAPYSLSFPYPPPGAFTNIVIFGSLLPLAGPADAPTVLTGTFDGMLVPDAPIPNIPGTITIEPLTNSTVPEPSSFALMATGILGAITTLRYRRFITS</sequence>
<dbReference type="AlphaFoldDB" id="A0A852VHC0"/>
<keyword evidence="1" id="KW-0732">Signal</keyword>
<feature type="signal peptide" evidence="1">
    <location>
        <begin position="1"/>
        <end position="23"/>
    </location>
</feature>